<evidence type="ECO:0000313" key="9">
    <source>
        <dbReference type="EMBL" id="KAJ6698294.1"/>
    </source>
</evidence>
<feature type="domain" description="RING-type" evidence="7">
    <location>
        <begin position="480"/>
        <end position="529"/>
    </location>
</feature>
<dbReference type="InterPro" id="IPR001841">
    <property type="entry name" value="Znf_RING"/>
</dbReference>
<name>A0A9Q0Q254_SALPP</name>
<dbReference type="PANTHER" id="PTHR47794">
    <property type="entry name" value="VACUOLAR PROTEIN SORTING-ASSOCIATED PROTEIN 27"/>
    <property type="match status" value="1"/>
</dbReference>
<dbReference type="GO" id="GO:0043130">
    <property type="term" value="F:ubiquitin binding"/>
    <property type="evidence" value="ECO:0007669"/>
    <property type="project" value="TreeGrafter"/>
</dbReference>
<feature type="domain" description="FYVE-type" evidence="8">
    <location>
        <begin position="9"/>
        <end position="69"/>
    </location>
</feature>
<dbReference type="CDD" id="cd15760">
    <property type="entry name" value="FYVE_scVPS27p_like"/>
    <property type="match status" value="1"/>
</dbReference>
<dbReference type="InterPro" id="IPR036770">
    <property type="entry name" value="Ankyrin_rpt-contain_sf"/>
</dbReference>
<dbReference type="InterPro" id="IPR002110">
    <property type="entry name" value="Ankyrin_rpt"/>
</dbReference>
<dbReference type="Pfam" id="PF01363">
    <property type="entry name" value="FYVE"/>
    <property type="match status" value="1"/>
</dbReference>
<dbReference type="OrthoDB" id="194358at2759"/>
<proteinExistence type="predicted"/>
<sequence length="563" mass="62826">MSTEEPPPFQEAPRCDVCKCSFNTFRRRHHCRCCGRTLCNEHSSNYMVLPQFGILSNVRVCADCFNDSTRSKKFESQVSVEGADSVTDKVSRLDIDVEKHPKLEPTTLQQSTLGDIECKCGMPLCICEAPTTKTDPVPMQTKPSSTFTSQSNPKPKKTDAALKNRGSTSSSKPSSVFNHGQMTNGGVDKPQMDYDVNGEGLREAIKNGDTVAVKKLLSEGVDANYRDKQGMSLLHLAALFNRTDIAFILMDSGASMNYKNAQGETPLDCAPATLQYKMKQKMEESGQQGPPTIALSTPFHSLMRSLRLIRNPRSAENDIIITSKNCSLSFEGVIKSKRLQHGNIESFKFKRDDGSTSIRGGLPCGWICMASTRSILEWIGTWLMMASELELPKATSSYQAKESGLIVTHLLYKAALVLAVLRWILAWALRFKNRTHLASPSSDSPQQSQPVPSPQQIRYGLILTSFSDVTERMPGVCDTCAVCLSQLRDEDEVRELRNCCHVFHKDCIDRWVDHDHEHDENHNTCPLCRAPLLTPSQSLARTRSEPSWAVERILYLFGDDLMM</sequence>
<dbReference type="AlphaFoldDB" id="A0A9Q0Q254"/>
<dbReference type="PROSITE" id="PS50178">
    <property type="entry name" value="ZF_FYVE"/>
    <property type="match status" value="1"/>
</dbReference>
<evidence type="ECO:0000256" key="3">
    <source>
        <dbReference type="ARBA" id="ARBA00022833"/>
    </source>
</evidence>
<keyword evidence="4" id="KW-0040">ANK repeat</keyword>
<dbReference type="PROSITE" id="PS50089">
    <property type="entry name" value="ZF_RING_2"/>
    <property type="match status" value="1"/>
</dbReference>
<gene>
    <name evidence="9" type="ORF">OIU79_011749</name>
</gene>
<dbReference type="GO" id="GO:0033565">
    <property type="term" value="C:ESCRT-0 complex"/>
    <property type="evidence" value="ECO:0007669"/>
    <property type="project" value="TreeGrafter"/>
</dbReference>
<keyword evidence="2 5" id="KW-0863">Zinc-finger</keyword>
<dbReference type="CDD" id="cd16454">
    <property type="entry name" value="RING-H2_PA-TM-RING"/>
    <property type="match status" value="1"/>
</dbReference>
<dbReference type="SMART" id="SM00184">
    <property type="entry name" value="RING"/>
    <property type="match status" value="1"/>
</dbReference>
<keyword evidence="10" id="KW-1185">Reference proteome</keyword>
<comment type="caution">
    <text evidence="9">The sequence shown here is derived from an EMBL/GenBank/DDBJ whole genome shotgun (WGS) entry which is preliminary data.</text>
</comment>
<dbReference type="GO" id="GO:0043328">
    <property type="term" value="P:protein transport to vacuole involved in ubiquitin-dependent protein catabolic process via the multivesicular body sorting pathway"/>
    <property type="evidence" value="ECO:0007669"/>
    <property type="project" value="TreeGrafter"/>
</dbReference>
<protein>
    <submittedName>
        <fullName evidence="9">VACUOLAR PROTEIN SORTING-ASSOCIATED PROTEIN 27</fullName>
    </submittedName>
</protein>
<dbReference type="Gene3D" id="1.25.40.20">
    <property type="entry name" value="Ankyrin repeat-containing domain"/>
    <property type="match status" value="1"/>
</dbReference>
<dbReference type="Proteomes" id="UP001151532">
    <property type="component" value="Chromosome 6"/>
</dbReference>
<feature type="region of interest" description="Disordered" evidence="6">
    <location>
        <begin position="132"/>
        <end position="190"/>
    </location>
</feature>
<keyword evidence="3" id="KW-0862">Zinc</keyword>
<dbReference type="Pfam" id="PF12796">
    <property type="entry name" value="Ank_2"/>
    <property type="match status" value="1"/>
</dbReference>
<dbReference type="SMART" id="SM00248">
    <property type="entry name" value="ANK"/>
    <property type="match status" value="2"/>
</dbReference>
<reference evidence="9" key="1">
    <citation type="submission" date="2022-11" db="EMBL/GenBank/DDBJ databases">
        <authorList>
            <person name="Hyden B.L."/>
            <person name="Feng K."/>
            <person name="Yates T."/>
            <person name="Jawdy S."/>
            <person name="Smart L.B."/>
            <person name="Muchero W."/>
        </authorList>
    </citation>
    <scope>NUCLEOTIDE SEQUENCE</scope>
    <source>
        <tissue evidence="9">Shoot tip</tissue>
    </source>
</reference>
<dbReference type="InterPro" id="IPR013083">
    <property type="entry name" value="Znf_RING/FYVE/PHD"/>
</dbReference>
<evidence type="ECO:0000256" key="6">
    <source>
        <dbReference type="SAM" id="MobiDB-lite"/>
    </source>
</evidence>
<dbReference type="PROSITE" id="PS50088">
    <property type="entry name" value="ANK_REPEAT"/>
    <property type="match status" value="1"/>
</dbReference>
<dbReference type="Gene3D" id="3.30.40.10">
    <property type="entry name" value="Zinc/RING finger domain, C3HC4 (zinc finger)"/>
    <property type="match status" value="2"/>
</dbReference>
<dbReference type="SUPFAM" id="SSF57903">
    <property type="entry name" value="FYVE/PHD zinc finger"/>
    <property type="match status" value="1"/>
</dbReference>
<dbReference type="GO" id="GO:0006623">
    <property type="term" value="P:protein targeting to vacuole"/>
    <property type="evidence" value="ECO:0007669"/>
    <property type="project" value="TreeGrafter"/>
</dbReference>
<evidence type="ECO:0000256" key="4">
    <source>
        <dbReference type="PROSITE-ProRule" id="PRU00023"/>
    </source>
</evidence>
<feature type="repeat" description="ANK" evidence="4">
    <location>
        <begin position="229"/>
        <end position="261"/>
    </location>
</feature>
<dbReference type="InterPro" id="IPR000306">
    <property type="entry name" value="Znf_FYVE"/>
</dbReference>
<dbReference type="PANTHER" id="PTHR47794:SF1">
    <property type="entry name" value="VACUOLAR PROTEIN SORTING-ASSOCIATED PROTEIN 27"/>
    <property type="match status" value="1"/>
</dbReference>
<feature type="compositionally biased region" description="Polar residues" evidence="6">
    <location>
        <begin position="141"/>
        <end position="153"/>
    </location>
</feature>
<accession>A0A9Q0Q254</accession>
<evidence type="ECO:0000256" key="5">
    <source>
        <dbReference type="PROSITE-ProRule" id="PRU00175"/>
    </source>
</evidence>
<dbReference type="PROSITE" id="PS50297">
    <property type="entry name" value="ANK_REP_REGION"/>
    <property type="match status" value="1"/>
</dbReference>
<evidence type="ECO:0000313" key="10">
    <source>
        <dbReference type="Proteomes" id="UP001151532"/>
    </source>
</evidence>
<dbReference type="SUPFAM" id="SSF48403">
    <property type="entry name" value="Ankyrin repeat"/>
    <property type="match status" value="1"/>
</dbReference>
<keyword evidence="1" id="KW-0479">Metal-binding</keyword>
<dbReference type="GO" id="GO:0032266">
    <property type="term" value="F:phosphatidylinositol-3-phosphate binding"/>
    <property type="evidence" value="ECO:0007669"/>
    <property type="project" value="TreeGrafter"/>
</dbReference>
<evidence type="ECO:0000259" key="8">
    <source>
        <dbReference type="PROSITE" id="PS50178"/>
    </source>
</evidence>
<dbReference type="InterPro" id="IPR017455">
    <property type="entry name" value="Znf_FYVE-rel"/>
</dbReference>
<dbReference type="InterPro" id="IPR011011">
    <property type="entry name" value="Znf_FYVE_PHD"/>
</dbReference>
<evidence type="ECO:0000259" key="7">
    <source>
        <dbReference type="PROSITE" id="PS50089"/>
    </source>
</evidence>
<dbReference type="Pfam" id="PF13639">
    <property type="entry name" value="zf-RING_2"/>
    <property type="match status" value="1"/>
</dbReference>
<reference evidence="9" key="2">
    <citation type="journal article" date="2023" name="Int. J. Mol. Sci.">
        <title>De Novo Assembly and Annotation of 11 Diverse Shrub Willow (Salix) Genomes Reveals Novel Gene Organization in Sex-Linked Regions.</title>
        <authorList>
            <person name="Hyden B."/>
            <person name="Feng K."/>
            <person name="Yates T.B."/>
            <person name="Jawdy S."/>
            <person name="Cereghino C."/>
            <person name="Smart L.B."/>
            <person name="Muchero W."/>
        </authorList>
    </citation>
    <scope>NUCLEOTIDE SEQUENCE</scope>
    <source>
        <tissue evidence="9">Shoot tip</tissue>
    </source>
</reference>
<evidence type="ECO:0000256" key="2">
    <source>
        <dbReference type="ARBA" id="ARBA00022771"/>
    </source>
</evidence>
<dbReference type="EMBL" id="JAPFFK010000017">
    <property type="protein sequence ID" value="KAJ6698294.1"/>
    <property type="molecule type" value="Genomic_DNA"/>
</dbReference>
<evidence type="ECO:0000256" key="1">
    <source>
        <dbReference type="ARBA" id="ARBA00022723"/>
    </source>
</evidence>
<feature type="compositionally biased region" description="Polar residues" evidence="6">
    <location>
        <begin position="165"/>
        <end position="184"/>
    </location>
</feature>
<organism evidence="9 10">
    <name type="scientific">Salix purpurea</name>
    <name type="common">Purple osier willow</name>
    <dbReference type="NCBI Taxonomy" id="77065"/>
    <lineage>
        <taxon>Eukaryota</taxon>
        <taxon>Viridiplantae</taxon>
        <taxon>Streptophyta</taxon>
        <taxon>Embryophyta</taxon>
        <taxon>Tracheophyta</taxon>
        <taxon>Spermatophyta</taxon>
        <taxon>Magnoliopsida</taxon>
        <taxon>eudicotyledons</taxon>
        <taxon>Gunneridae</taxon>
        <taxon>Pentapetalae</taxon>
        <taxon>rosids</taxon>
        <taxon>fabids</taxon>
        <taxon>Malpighiales</taxon>
        <taxon>Salicaceae</taxon>
        <taxon>Saliceae</taxon>
        <taxon>Salix</taxon>
    </lineage>
</organism>
<dbReference type="SMART" id="SM00064">
    <property type="entry name" value="FYVE"/>
    <property type="match status" value="1"/>
</dbReference>
<dbReference type="GO" id="GO:0008270">
    <property type="term" value="F:zinc ion binding"/>
    <property type="evidence" value="ECO:0007669"/>
    <property type="project" value="UniProtKB-KW"/>
</dbReference>
<dbReference type="SUPFAM" id="SSF57850">
    <property type="entry name" value="RING/U-box"/>
    <property type="match status" value="1"/>
</dbReference>